<dbReference type="InterPro" id="IPR014755">
    <property type="entry name" value="Cu-Rt/internalin_Ig-like"/>
</dbReference>
<keyword evidence="7" id="KW-0472">Membrane</keyword>
<dbReference type="NCBIfam" id="TIGR02543">
    <property type="entry name" value="List_Bact_rpt"/>
    <property type="match status" value="3"/>
</dbReference>
<dbReference type="Pfam" id="PF12354">
    <property type="entry name" value="Internalin_N"/>
    <property type="match status" value="1"/>
</dbReference>
<dbReference type="Gene3D" id="2.60.40.4270">
    <property type="entry name" value="Listeria-Bacteroides repeat domain"/>
    <property type="match status" value="3"/>
</dbReference>
<proteinExistence type="predicted"/>
<dbReference type="Proteomes" id="UP000523362">
    <property type="component" value="Unassembled WGS sequence"/>
</dbReference>
<evidence type="ECO:0000313" key="10">
    <source>
        <dbReference type="EMBL" id="MBC1486048.1"/>
    </source>
</evidence>
<dbReference type="NCBIfam" id="TIGR01167">
    <property type="entry name" value="LPXTG_anchor"/>
    <property type="match status" value="1"/>
</dbReference>
<dbReference type="InterPro" id="IPR014756">
    <property type="entry name" value="Ig_E-set"/>
</dbReference>
<keyword evidence="6" id="KW-0677">Repeat</keyword>
<accession>A0A7X1C6E9</accession>
<dbReference type="EMBL" id="JAARRG010000004">
    <property type="protein sequence ID" value="MBC1486048.1"/>
    <property type="molecule type" value="Genomic_DNA"/>
</dbReference>
<gene>
    <name evidence="10" type="ORF">HB897_07395</name>
</gene>
<evidence type="ECO:0000256" key="5">
    <source>
        <dbReference type="ARBA" id="ARBA00022729"/>
    </source>
</evidence>
<dbReference type="PROSITE" id="PS51450">
    <property type="entry name" value="LRR"/>
    <property type="match status" value="1"/>
</dbReference>
<feature type="transmembrane region" description="Helical" evidence="7">
    <location>
        <begin position="505"/>
        <end position="523"/>
    </location>
</feature>
<feature type="domain" description="Internalin N-terminal" evidence="9">
    <location>
        <begin position="25"/>
        <end position="62"/>
    </location>
</feature>
<dbReference type="PANTHER" id="PTHR46652:SF3">
    <property type="entry name" value="LEUCINE-RICH REPEAT-CONTAINING PROTEIN 9"/>
    <property type="match status" value="1"/>
</dbReference>
<keyword evidence="4" id="KW-0433">Leucine-rich repeat</keyword>
<reference evidence="10 11" key="1">
    <citation type="submission" date="2020-03" db="EMBL/GenBank/DDBJ databases">
        <title>Soil Listeria distribution.</title>
        <authorList>
            <person name="Liao J."/>
            <person name="Wiedmann M."/>
        </authorList>
    </citation>
    <scope>NUCLEOTIDE SEQUENCE [LARGE SCALE GENOMIC DNA]</scope>
    <source>
        <strain evidence="10 11">FSL L7-1560</strain>
    </source>
</reference>
<dbReference type="InterPro" id="IPR013378">
    <property type="entry name" value="InlB-like_B-rpt"/>
</dbReference>
<dbReference type="Gene3D" id="1.10.8.390">
    <property type="entry name" value="Internalin N-terminal Cap domain-like"/>
    <property type="match status" value="1"/>
</dbReference>
<evidence type="ECO:0000256" key="1">
    <source>
        <dbReference type="ARBA" id="ARBA00004196"/>
    </source>
</evidence>
<evidence type="ECO:0000256" key="4">
    <source>
        <dbReference type="ARBA" id="ARBA00022614"/>
    </source>
</evidence>
<dbReference type="AlphaFoldDB" id="A0A7X1C6E9"/>
<feature type="domain" description="Internalin Ig-like inter-repeat region" evidence="8">
    <location>
        <begin position="189"/>
        <end position="245"/>
    </location>
</feature>
<dbReference type="RefSeq" id="WP_185383629.1">
    <property type="nucleotide sequence ID" value="NZ_JAARRG010000004.1"/>
</dbReference>
<evidence type="ECO:0000256" key="3">
    <source>
        <dbReference type="ARBA" id="ARBA00022525"/>
    </source>
</evidence>
<evidence type="ECO:0000256" key="6">
    <source>
        <dbReference type="ARBA" id="ARBA00022737"/>
    </source>
</evidence>
<keyword evidence="7" id="KW-0812">Transmembrane</keyword>
<comment type="caution">
    <text evidence="10">The sequence shown here is derived from an EMBL/GenBank/DDBJ whole genome shotgun (WGS) entry which is preliminary data.</text>
</comment>
<dbReference type="Gene3D" id="2.60.40.1220">
    <property type="match status" value="1"/>
</dbReference>
<dbReference type="InterPro" id="IPR001611">
    <property type="entry name" value="Leu-rich_rpt"/>
</dbReference>
<evidence type="ECO:0000256" key="2">
    <source>
        <dbReference type="ARBA" id="ARBA00004613"/>
    </source>
</evidence>
<dbReference type="SUPFAM" id="SSF52058">
    <property type="entry name" value="L domain-like"/>
    <property type="match status" value="1"/>
</dbReference>
<sequence>MKTFLKVFVGIFSIVIFFLGAPLAGNASVSLPAKISEVFPDDDLANAIANNLNVSVDTIVTQQILADISTFSMQSHEVSNLEGLEYLTGANSIDLYGGENITDLSPLSGLNNLTNLDIAFNNVTDLSPIANLNNLYSFSATGNSINDISPLANMTTLRYLSLNSQTITNPELNYTSLISIPNNIINLNGTIIAPSTISDNGVYEEPNVEWDLPAYLPAVSYKFSKSVSVANAQATFSGTVTQPLKEVLDYTVDFDVDGVVSDTESITEGNLITAPAEPTKTGYTFLGWYDAAEGGNKWDFSSDKMPASDITLYAQFSLNSYDVNFDVDGTTTSETVDYNELIQEPQNPIKPGYTFTGWYDARGNKWDFAANKMPASDITLYAQFSLNNYNVNFDVDGTITSETVDYNALIQKPQNPIKPGYTFTGWYDAKEGGNKWNFETDKMPANDVTLYARFSLISDTSNNNQGGATPKGPKQKHTLTIKTESSTEIKGVARKTLPATGDANSLPLLITGMVLLSSVLFICRKRV</sequence>
<evidence type="ECO:0000259" key="9">
    <source>
        <dbReference type="Pfam" id="PF12354"/>
    </source>
</evidence>
<organism evidence="10 11">
    <name type="scientific">Listeria seeligeri</name>
    <dbReference type="NCBI Taxonomy" id="1640"/>
    <lineage>
        <taxon>Bacteria</taxon>
        <taxon>Bacillati</taxon>
        <taxon>Bacillota</taxon>
        <taxon>Bacilli</taxon>
        <taxon>Bacillales</taxon>
        <taxon>Listeriaceae</taxon>
        <taxon>Listeria</taxon>
    </lineage>
</organism>
<dbReference type="InterPro" id="IPR042229">
    <property type="entry name" value="Listeria/Bacterioides_rpt_sf"/>
</dbReference>
<dbReference type="PANTHER" id="PTHR46652">
    <property type="entry name" value="LEUCINE-RICH REPEAT AND IQ DOMAIN-CONTAINING PROTEIN 1-RELATED"/>
    <property type="match status" value="1"/>
</dbReference>
<dbReference type="InterPro" id="IPR012569">
    <property type="entry name" value="Inl_IR"/>
</dbReference>
<keyword evidence="3" id="KW-0964">Secreted</keyword>
<dbReference type="InterPro" id="IPR050836">
    <property type="entry name" value="SDS22/Internalin_LRR"/>
</dbReference>
<dbReference type="GO" id="GO:0030313">
    <property type="term" value="C:cell envelope"/>
    <property type="evidence" value="ECO:0007669"/>
    <property type="project" value="UniProtKB-SubCell"/>
</dbReference>
<evidence type="ECO:0000259" key="8">
    <source>
        <dbReference type="Pfam" id="PF08191"/>
    </source>
</evidence>
<name>A0A7X1C6E9_LISSE</name>
<keyword evidence="7" id="KW-1133">Transmembrane helix</keyword>
<protein>
    <submittedName>
        <fullName evidence="10">LPXTG cell wall anchor domain-containing protein</fullName>
    </submittedName>
</protein>
<dbReference type="SUPFAM" id="SSF81296">
    <property type="entry name" value="E set domains"/>
    <property type="match status" value="1"/>
</dbReference>
<dbReference type="InterPro" id="IPR024634">
    <property type="entry name" value="Internalin_N"/>
</dbReference>
<dbReference type="GO" id="GO:0005576">
    <property type="term" value="C:extracellular region"/>
    <property type="evidence" value="ECO:0007669"/>
    <property type="project" value="UniProtKB-SubCell"/>
</dbReference>
<keyword evidence="5" id="KW-0732">Signal</keyword>
<evidence type="ECO:0000313" key="11">
    <source>
        <dbReference type="Proteomes" id="UP000523362"/>
    </source>
</evidence>
<dbReference type="Pfam" id="PF08191">
    <property type="entry name" value="LRR_adjacent"/>
    <property type="match status" value="1"/>
</dbReference>
<evidence type="ECO:0000256" key="7">
    <source>
        <dbReference type="SAM" id="Phobius"/>
    </source>
</evidence>
<comment type="subcellular location">
    <subcellularLocation>
        <location evidence="1">Cell envelope</location>
    </subcellularLocation>
    <subcellularLocation>
        <location evidence="2">Secreted</location>
    </subcellularLocation>
</comment>
<dbReference type="Pfam" id="PF09479">
    <property type="entry name" value="Flg_new"/>
    <property type="match status" value="3"/>
</dbReference>